<dbReference type="RefSeq" id="XP_040764072.1">
    <property type="nucleotide sequence ID" value="XM_040905713.1"/>
</dbReference>
<dbReference type="OrthoDB" id="2745518at2759"/>
<evidence type="ECO:0008006" key="3">
    <source>
        <dbReference type="Google" id="ProtNLM"/>
    </source>
</evidence>
<accession>A0A165E6I1</accession>
<dbReference type="InParanoid" id="A0A165E6I1"/>
<dbReference type="Proteomes" id="UP000076871">
    <property type="component" value="Unassembled WGS sequence"/>
</dbReference>
<dbReference type="STRING" id="1314785.A0A165E6I1"/>
<dbReference type="GeneID" id="63822743"/>
<evidence type="ECO:0000313" key="1">
    <source>
        <dbReference type="EMBL" id="KZT06332.1"/>
    </source>
</evidence>
<evidence type="ECO:0000313" key="2">
    <source>
        <dbReference type="Proteomes" id="UP000076871"/>
    </source>
</evidence>
<reference evidence="1 2" key="1">
    <citation type="journal article" date="2016" name="Mol. Biol. Evol.">
        <title>Comparative Genomics of Early-Diverging Mushroom-Forming Fungi Provides Insights into the Origins of Lignocellulose Decay Capabilities.</title>
        <authorList>
            <person name="Nagy L.G."/>
            <person name="Riley R."/>
            <person name="Tritt A."/>
            <person name="Adam C."/>
            <person name="Daum C."/>
            <person name="Floudas D."/>
            <person name="Sun H."/>
            <person name="Yadav J.S."/>
            <person name="Pangilinan J."/>
            <person name="Larsson K.H."/>
            <person name="Matsuura K."/>
            <person name="Barry K."/>
            <person name="Labutti K."/>
            <person name="Kuo R."/>
            <person name="Ohm R.A."/>
            <person name="Bhattacharya S.S."/>
            <person name="Shirouzu T."/>
            <person name="Yoshinaga Y."/>
            <person name="Martin F.M."/>
            <person name="Grigoriev I.V."/>
            <person name="Hibbett D.S."/>
        </authorList>
    </citation>
    <scope>NUCLEOTIDE SEQUENCE [LARGE SCALE GENOMIC DNA]</scope>
    <source>
        <strain evidence="1 2">93-53</strain>
    </source>
</reference>
<name>A0A165E6I1_9APHY</name>
<proteinExistence type="predicted"/>
<dbReference type="AlphaFoldDB" id="A0A165E6I1"/>
<gene>
    <name evidence="1" type="ORF">LAESUDRAFT_679904</name>
</gene>
<sequence>MPLPSLSPDLLDRILTFLPDFRTLSAFIRTSKNLYSVFQARPKSIVKAITQNASGDPNIIPAAVRLAYVLPGRGYKRKEDNGDDALPKEREVAELPLTRAICEALVYHAPVVKELEDIFSWIKKDRTSRTSKLTVDESSRFRRAMYRFWLYCELYREPPDEDWYTFPRRVFFQALPLEELLELGRAADFCAELLLRTDNSCGCASSLVPTVTYFRDISAMGPARVLWIFQSLEPQEPEDVEEGFFWYPFFLNLIHHQMSPKIGHEALLEAILSEVTGSQDECDRCHAACGINLWGPSNWDLLRGIFCPTFLGTFYPNNLQMNNTEVNLLLDYLSDVKSRFRNYITFDYAQFMEEIVELHDEEAWSRDGWYCLECVSDLLRERFVWWWLEKKQKAGIRIPLKACAWGYDCCLQGSDWYHARTMNHLCRPTRRLMSPIHLNE</sequence>
<dbReference type="EMBL" id="KV427625">
    <property type="protein sequence ID" value="KZT06332.1"/>
    <property type="molecule type" value="Genomic_DNA"/>
</dbReference>
<protein>
    <recommendedName>
        <fullName evidence="3">F-box domain-containing protein</fullName>
    </recommendedName>
</protein>
<keyword evidence="2" id="KW-1185">Reference proteome</keyword>
<organism evidence="1 2">
    <name type="scientific">Laetiporus sulphureus 93-53</name>
    <dbReference type="NCBI Taxonomy" id="1314785"/>
    <lineage>
        <taxon>Eukaryota</taxon>
        <taxon>Fungi</taxon>
        <taxon>Dikarya</taxon>
        <taxon>Basidiomycota</taxon>
        <taxon>Agaricomycotina</taxon>
        <taxon>Agaricomycetes</taxon>
        <taxon>Polyporales</taxon>
        <taxon>Laetiporus</taxon>
    </lineage>
</organism>